<dbReference type="SUPFAM" id="SSF56821">
    <property type="entry name" value="Prismane protein-like"/>
    <property type="match status" value="1"/>
</dbReference>
<dbReference type="AlphaFoldDB" id="W1XLS3"/>
<dbReference type="InterPro" id="IPR004137">
    <property type="entry name" value="HCP/CODH"/>
</dbReference>
<protein>
    <submittedName>
        <fullName evidence="1">Hydroxylamine reductase</fullName>
    </submittedName>
</protein>
<dbReference type="Pfam" id="PF03063">
    <property type="entry name" value="Prismane"/>
    <property type="match status" value="1"/>
</dbReference>
<comment type="caution">
    <text evidence="1">The sequence shown here is derived from an EMBL/GenBank/DDBJ whole genome shotgun (WGS) entry which is preliminary data.</text>
</comment>
<dbReference type="Gene3D" id="1.20.1270.20">
    <property type="match status" value="1"/>
</dbReference>
<dbReference type="InterPro" id="IPR016100">
    <property type="entry name" value="Prismane_a-bundle"/>
</dbReference>
<dbReference type="EMBL" id="AZMM01014387">
    <property type="protein sequence ID" value="ETJ31106.1"/>
    <property type="molecule type" value="Genomic_DNA"/>
</dbReference>
<name>W1XLS3_9ZZZZ</name>
<accession>W1XLS3</accession>
<reference evidence="1" key="1">
    <citation type="submission" date="2013-12" db="EMBL/GenBank/DDBJ databases">
        <title>A Varibaculum cambriense genome reconstructed from a premature infant gut community with otherwise low bacterial novelty that shifts toward anaerobic metabolism during the third week of life.</title>
        <authorList>
            <person name="Brown C.T."/>
            <person name="Sharon I."/>
            <person name="Thomas B.C."/>
            <person name="Castelle C.J."/>
            <person name="Morowitz M.J."/>
            <person name="Banfield J.F."/>
        </authorList>
    </citation>
    <scope>NUCLEOTIDE SEQUENCE</scope>
</reference>
<dbReference type="GO" id="GO:0016491">
    <property type="term" value="F:oxidoreductase activity"/>
    <property type="evidence" value="ECO:0007669"/>
    <property type="project" value="InterPro"/>
</dbReference>
<gene>
    <name evidence="1" type="ORF">Q604_UNBC14387G0001</name>
</gene>
<dbReference type="InterPro" id="IPR011254">
    <property type="entry name" value="Prismane-like_sf"/>
</dbReference>
<proteinExistence type="predicted"/>
<feature type="non-terminal residue" evidence="1">
    <location>
        <position position="49"/>
    </location>
</feature>
<evidence type="ECO:0000313" key="1">
    <source>
        <dbReference type="EMBL" id="ETJ31106.1"/>
    </source>
</evidence>
<organism evidence="1">
    <name type="scientific">human gut metagenome</name>
    <dbReference type="NCBI Taxonomy" id="408170"/>
    <lineage>
        <taxon>unclassified sequences</taxon>
        <taxon>metagenomes</taxon>
        <taxon>organismal metagenomes</taxon>
    </lineage>
</organism>
<sequence length="49" mass="4990">MSMFCYQCEQSAAPGGCTVQGVCGKTAPVANLQDELTAALVGLARALDV</sequence>